<sequence>MIDSTNPMKEVPEVAFLKKEKKRLVFRLDKSASEIVELLEHPRFEDNIKYTFEKNTGTYTFAITKIPYQLGKHRPVNYRLWFEQGKTGNYLLIEAEEEKSLFVTSNQEPEIYRFFIQVCGCEPVVAVE</sequence>
<proteinExistence type="predicted"/>
<accession>A0ABT2S8X3</accession>
<evidence type="ECO:0000313" key="1">
    <source>
        <dbReference type="EMBL" id="MCU6701045.1"/>
    </source>
</evidence>
<name>A0ABT2S8X3_9FIRM</name>
<comment type="caution">
    <text evidence="1">The sequence shown here is derived from an EMBL/GenBank/DDBJ whole genome shotgun (WGS) entry which is preliminary data.</text>
</comment>
<organism evidence="1 2">
    <name type="scientific">Dorea ammoniilytica</name>
    <dbReference type="NCBI Taxonomy" id="2981788"/>
    <lineage>
        <taxon>Bacteria</taxon>
        <taxon>Bacillati</taxon>
        <taxon>Bacillota</taxon>
        <taxon>Clostridia</taxon>
        <taxon>Lachnospirales</taxon>
        <taxon>Lachnospiraceae</taxon>
        <taxon>Dorea</taxon>
    </lineage>
</organism>
<reference evidence="1 2" key="1">
    <citation type="journal article" date="2021" name="ISME Commun">
        <title>Automated analysis of genomic sequences facilitates high-throughput and comprehensive description of bacteria.</title>
        <authorList>
            <person name="Hitch T.C.A."/>
        </authorList>
    </citation>
    <scope>NUCLEOTIDE SEQUENCE [LARGE SCALE GENOMIC DNA]</scope>
    <source>
        <strain evidence="1 2">Sanger_02</strain>
    </source>
</reference>
<dbReference type="Proteomes" id="UP001207605">
    <property type="component" value="Unassembled WGS sequence"/>
</dbReference>
<evidence type="ECO:0000313" key="2">
    <source>
        <dbReference type="Proteomes" id="UP001207605"/>
    </source>
</evidence>
<protein>
    <submittedName>
        <fullName evidence="1">Uncharacterized protein</fullName>
    </submittedName>
</protein>
<dbReference type="RefSeq" id="WP_262582324.1">
    <property type="nucleotide sequence ID" value="NZ_JAOQJV010000024.1"/>
</dbReference>
<dbReference type="EMBL" id="JAOQJV010000024">
    <property type="protein sequence ID" value="MCU6701045.1"/>
    <property type="molecule type" value="Genomic_DNA"/>
</dbReference>
<gene>
    <name evidence="1" type="ORF">OCV65_12495</name>
</gene>
<keyword evidence="2" id="KW-1185">Reference proteome</keyword>